<evidence type="ECO:0000259" key="5">
    <source>
        <dbReference type="Pfam" id="PF08386"/>
    </source>
</evidence>
<dbReference type="OrthoDB" id="613638at2"/>
<dbReference type="AlphaFoldDB" id="A0A0H3C525"/>
<dbReference type="InterPro" id="IPR002410">
    <property type="entry name" value="Peptidase_S33"/>
</dbReference>
<keyword evidence="6" id="KW-0031">Aminopeptidase</keyword>
<reference evidence="6 7" key="1">
    <citation type="journal article" date="2010" name="J. Bacteriol.">
        <title>The genetic basis of laboratory adaptation in Caulobacter crescentus.</title>
        <authorList>
            <person name="Marks M.E."/>
            <person name="Castro-Rojas C.M."/>
            <person name="Teiling C."/>
            <person name="Du L."/>
            <person name="Kapatral V."/>
            <person name="Walunas T.L."/>
            <person name="Crosson S."/>
        </authorList>
    </citation>
    <scope>NUCLEOTIDE SEQUENCE [LARGE SCALE GENOMIC DNA]</scope>
    <source>
        <strain evidence="7">NA1000 / CB15N</strain>
    </source>
</reference>
<keyword evidence="2 6" id="KW-0378">Hydrolase</keyword>
<proteinExistence type="inferred from homology"/>
<dbReference type="SUPFAM" id="SSF53474">
    <property type="entry name" value="alpha/beta-Hydrolases"/>
    <property type="match status" value="1"/>
</dbReference>
<organism evidence="6 7">
    <name type="scientific">Caulobacter vibrioides (strain NA1000 / CB15N)</name>
    <name type="common">Caulobacter crescentus</name>
    <dbReference type="NCBI Taxonomy" id="565050"/>
    <lineage>
        <taxon>Bacteria</taxon>
        <taxon>Pseudomonadati</taxon>
        <taxon>Pseudomonadota</taxon>
        <taxon>Alphaproteobacteria</taxon>
        <taxon>Caulobacterales</taxon>
        <taxon>Caulobacteraceae</taxon>
        <taxon>Caulobacter</taxon>
    </lineage>
</organism>
<evidence type="ECO:0000256" key="1">
    <source>
        <dbReference type="ARBA" id="ARBA00010088"/>
    </source>
</evidence>
<dbReference type="Gene3D" id="3.40.50.1820">
    <property type="entry name" value="alpha/beta hydrolase"/>
    <property type="match status" value="1"/>
</dbReference>
<dbReference type="InterPro" id="IPR013595">
    <property type="entry name" value="Pept_S33_TAP-like_C"/>
</dbReference>
<dbReference type="Pfam" id="PF00561">
    <property type="entry name" value="Abhydrolase_1"/>
    <property type="match status" value="1"/>
</dbReference>
<feature type="domain" description="AB hydrolase-1" evidence="4">
    <location>
        <begin position="100"/>
        <end position="246"/>
    </location>
</feature>
<dbReference type="PRINTS" id="PR00793">
    <property type="entry name" value="PROAMNOPTASE"/>
</dbReference>
<dbReference type="PANTHER" id="PTHR43248">
    <property type="entry name" value="2-SUCCINYL-6-HYDROXY-2,4-CYCLOHEXADIENE-1-CARBOXYLATE SYNTHASE"/>
    <property type="match status" value="1"/>
</dbReference>
<dbReference type="InterPro" id="IPR000073">
    <property type="entry name" value="AB_hydrolase_1"/>
</dbReference>
<evidence type="ECO:0000256" key="2">
    <source>
        <dbReference type="ARBA" id="ARBA00022801"/>
    </source>
</evidence>
<evidence type="ECO:0000259" key="4">
    <source>
        <dbReference type="Pfam" id="PF00561"/>
    </source>
</evidence>
<dbReference type="InterPro" id="IPR006311">
    <property type="entry name" value="TAT_signal"/>
</dbReference>
<feature type="domain" description="Peptidase S33 tripeptidyl aminopeptidase-like C-terminal" evidence="5">
    <location>
        <begin position="422"/>
        <end position="480"/>
    </location>
</feature>
<dbReference type="GO" id="GO:0004177">
    <property type="term" value="F:aminopeptidase activity"/>
    <property type="evidence" value="ECO:0007669"/>
    <property type="project" value="UniProtKB-KW"/>
</dbReference>
<dbReference type="EMBL" id="CP001340">
    <property type="protein sequence ID" value="ACL94052.1"/>
    <property type="molecule type" value="Genomic_DNA"/>
</dbReference>
<gene>
    <name evidence="6" type="ordered locus">CCNA_00587</name>
</gene>
<dbReference type="GeneID" id="7329986"/>
<evidence type="ECO:0000313" key="7">
    <source>
        <dbReference type="Proteomes" id="UP000001364"/>
    </source>
</evidence>
<dbReference type="PATRIC" id="fig|565050.3.peg.579"/>
<dbReference type="PROSITE" id="PS51318">
    <property type="entry name" value="TAT"/>
    <property type="match status" value="1"/>
</dbReference>
<sequence length="498" mass="53505">MAKGAARVLGVAMTHTSLHRRALLAAAGLAVPALALPTLAFAQTPAPAQAGPFRFKGFQGRDTDAERGFFEVPEDRRDPRSRKIRLSYVRFASTAAKPGPPIIYLAGGPGGLATRALAGPRFPIMMALREVADVIAFDQRGTGLSNHIPERPVSKGPPPAFTQAGLTAYFREDFQNAWADWTKAGIAMTGYNTEQNADDIDDLRRHLGADKVDLWGISYGTHLALSMLKRHGDRVSRVALASLEGQDQTVKRPAAVDTLLRQVDGLLAADPAVRAAIPDLPALMRRVHAKLEAAPVAITATLNGAPVTLRIGGFAIQLMTGGLIANPQTLVMLPGLYLALDAGRTEVLTRFANEFANLLGIAGMPEAMDLASGISPRRLALVRREAKTAVLGEALNFPMPQLLGVVPGVDLGEDFRAPLRIDHPALLLAGTLDGRTPMSEQDEVAAQFRRKSRVIVENAGHNVFEAHPEVQDLLVRFFRSEAVSDTRLSLPPPRFSLA</sequence>
<dbReference type="Pfam" id="PF08386">
    <property type="entry name" value="Abhydrolase_4"/>
    <property type="match status" value="1"/>
</dbReference>
<keyword evidence="3" id="KW-0732">Signal</keyword>
<protein>
    <submittedName>
        <fullName evidence="6">Alpha/beta hydrolase family protein</fullName>
        <ecNumber evidence="6">3.4.11.-</ecNumber>
    </submittedName>
</protein>
<dbReference type="RefSeq" id="YP_002515960.1">
    <property type="nucleotide sequence ID" value="NC_011916.1"/>
</dbReference>
<dbReference type="InterPro" id="IPR029058">
    <property type="entry name" value="AB_hydrolase_fold"/>
</dbReference>
<dbReference type="HOGENOM" id="CLU_025429_1_0_5"/>
<feature type="chain" id="PRO_5002605680" evidence="3">
    <location>
        <begin position="43"/>
        <end position="498"/>
    </location>
</feature>
<dbReference type="Proteomes" id="UP000001364">
    <property type="component" value="Chromosome"/>
</dbReference>
<accession>A0A0H3C525</accession>
<dbReference type="PhylomeDB" id="A0A0H3C525"/>
<evidence type="ECO:0000256" key="3">
    <source>
        <dbReference type="SAM" id="SignalP"/>
    </source>
</evidence>
<name>A0A0H3C525_CAUVN</name>
<dbReference type="RefSeq" id="WP_012640003.1">
    <property type="nucleotide sequence ID" value="NC_011916.1"/>
</dbReference>
<comment type="similarity">
    <text evidence="1">Belongs to the peptidase S33 family.</text>
</comment>
<dbReference type="InterPro" id="IPR051601">
    <property type="entry name" value="Serine_prot/Carboxylest_S33"/>
</dbReference>
<evidence type="ECO:0000313" key="6">
    <source>
        <dbReference type="EMBL" id="ACL94052.1"/>
    </source>
</evidence>
<dbReference type="KEGG" id="ccs:CCNA_00587"/>
<keyword evidence="6" id="KW-0645">Protease</keyword>
<feature type="signal peptide" evidence="3">
    <location>
        <begin position="1"/>
        <end position="42"/>
    </location>
</feature>
<keyword evidence="7" id="KW-1185">Reference proteome</keyword>
<dbReference type="EC" id="3.4.11.-" evidence="6"/>
<dbReference type="GO" id="GO:0006508">
    <property type="term" value="P:proteolysis"/>
    <property type="evidence" value="ECO:0007669"/>
    <property type="project" value="InterPro"/>
</dbReference>